<keyword evidence="5" id="KW-1185">Reference proteome</keyword>
<protein>
    <recommendedName>
        <fullName evidence="2">DUF4097 domain-containing protein</fullName>
    </recommendedName>
</protein>
<evidence type="ECO:0000313" key="4">
    <source>
        <dbReference type="EMBL" id="WFG38915.1"/>
    </source>
</evidence>
<dbReference type="EMBL" id="CP046147">
    <property type="protein sequence ID" value="WFG38915.1"/>
    <property type="molecule type" value="Genomic_DNA"/>
</dbReference>
<evidence type="ECO:0000313" key="3">
    <source>
        <dbReference type="EMBL" id="MDG0866371.1"/>
    </source>
</evidence>
<organism evidence="4 5">
    <name type="scientific">Candidatus Lucifugimonas marina</name>
    <dbReference type="NCBI Taxonomy" id="3038979"/>
    <lineage>
        <taxon>Bacteria</taxon>
        <taxon>Bacillati</taxon>
        <taxon>Chloroflexota</taxon>
        <taxon>Dehalococcoidia</taxon>
        <taxon>SAR202 cluster</taxon>
        <taxon>Candidatus Lucifugimonadales</taxon>
        <taxon>Candidatus Lucifugimonadaceae</taxon>
        <taxon>Candidatus Lucifugimonas</taxon>
    </lineage>
</organism>
<feature type="signal peptide" evidence="1">
    <location>
        <begin position="1"/>
        <end position="20"/>
    </location>
</feature>
<dbReference type="AlphaFoldDB" id="A0AAJ6CUM4"/>
<accession>A0AAJ6CUM4</accession>
<feature type="chain" id="PRO_5042511629" description="DUF4097 domain-containing protein" evidence="1">
    <location>
        <begin position="21"/>
        <end position="276"/>
    </location>
</feature>
<evidence type="ECO:0000313" key="5">
    <source>
        <dbReference type="Proteomes" id="UP001219901"/>
    </source>
</evidence>
<dbReference type="EMBL" id="WMBE01000001">
    <property type="protein sequence ID" value="MDG0866371.1"/>
    <property type="molecule type" value="Genomic_DNA"/>
</dbReference>
<dbReference type="Proteomes" id="UP001321249">
    <property type="component" value="Unassembled WGS sequence"/>
</dbReference>
<dbReference type="InterPro" id="IPR025164">
    <property type="entry name" value="Toastrack_DUF4097"/>
</dbReference>
<keyword evidence="1" id="KW-0732">Signal</keyword>
<dbReference type="Pfam" id="PF13349">
    <property type="entry name" value="DUF4097"/>
    <property type="match status" value="1"/>
</dbReference>
<dbReference type="Proteomes" id="UP001219901">
    <property type="component" value="Chromosome"/>
</dbReference>
<dbReference type="RefSeq" id="WP_342822193.1">
    <property type="nucleotide sequence ID" value="NZ_CP046146.1"/>
</dbReference>
<proteinExistence type="predicted"/>
<feature type="domain" description="DUF4097" evidence="2">
    <location>
        <begin position="118"/>
        <end position="264"/>
    </location>
</feature>
<evidence type="ECO:0000313" key="6">
    <source>
        <dbReference type="Proteomes" id="UP001321249"/>
    </source>
</evidence>
<reference evidence="4" key="2">
    <citation type="journal article" date="2023" name="Nat. Commun.">
        <title>Cultivation of marine bacteria of the SAR202 clade.</title>
        <authorList>
            <person name="Lim Y."/>
            <person name="Seo J.H."/>
            <person name="Giovannoni S.J."/>
            <person name="Kang I."/>
            <person name="Cho J.C."/>
        </authorList>
    </citation>
    <scope>NUCLEOTIDE SEQUENCE</scope>
    <source>
        <strain evidence="4">JH1073</strain>
    </source>
</reference>
<reference evidence="5 6" key="1">
    <citation type="submission" date="2019-11" db="EMBL/GenBank/DDBJ databases">
        <authorList>
            <person name="Cho J.-C."/>
        </authorList>
    </citation>
    <scope>NUCLEOTIDE SEQUENCE [LARGE SCALE GENOMIC DNA]</scope>
    <source>
        <strain evidence="4 5">JH1073</strain>
        <strain evidence="3 6">JH702</strain>
    </source>
</reference>
<name>A0AAJ6CUM4_9CHLR</name>
<evidence type="ECO:0000259" key="2">
    <source>
        <dbReference type="Pfam" id="PF13349"/>
    </source>
</evidence>
<evidence type="ECO:0000256" key="1">
    <source>
        <dbReference type="SAM" id="SignalP"/>
    </source>
</evidence>
<sequence>MTFKLRTLVFMFIIAMATMAPVCVLSGGDSSTYSSSTELSSGALVEVIGENAEVKIRRSASSSLELIITRHNEEFVDFYTQSLAGDPSRHFIISATTSTGGSTTANSVIELSVPVGTQLAVRTTNRPITIDSVALTSATLTTNDGEISVTNSSGDFELSTTNSEVTVQDVDGYVNLATTNAHVWFEGIVDDGSNSISTTNGDVSLRLQNGSNVDISGNTHNGDVTINGGGEGVTKDGDKATLEHLVQNGNATLNITTGPGAIHINPASIAVFDGDS</sequence>
<gene>
    <name evidence="3" type="ORF">GKO46_04700</name>
    <name evidence="4" type="ORF">GKO48_04560</name>
</gene>
<reference evidence="5" key="3">
    <citation type="submission" date="2023-06" db="EMBL/GenBank/DDBJ databases">
        <title>Pangenomics reveal diversification of enzyme families and niche specialization in globally abundant SAR202 bacteria.</title>
        <authorList>
            <person name="Saw J.H.W."/>
        </authorList>
    </citation>
    <scope>NUCLEOTIDE SEQUENCE [LARGE SCALE GENOMIC DNA]</scope>
    <source>
        <strain evidence="5">JH1073</strain>
    </source>
</reference>